<proteinExistence type="predicted"/>
<keyword evidence="2" id="KW-1133">Transmembrane helix</keyword>
<feature type="transmembrane region" description="Helical" evidence="2">
    <location>
        <begin position="297"/>
        <end position="318"/>
    </location>
</feature>
<sequence length="575" mass="61107">MVDPPHPISPVGNLAPTSALDPGSAASTTQATLVAPPPATVAIPTATLPPNTFPVVPSSSPSPELPVPSTSISISQTDPQSPPGNPSISQNSPTSNNLLSTPNPTPTAIPSPNQAPSPITVSMAISETEVVSASLGGSGSNIPAIILPEGSTLQAGSVTTIATQGGSGSSVVIPENVMNGNVVVSSIGSQSPSTYEISDALLKGIIIGVQTTNFPTPNSNPNPELTGAVVYMDKTLQIGGPTATITSLNAVLGYGASGVVVQYPGGFVSTIPVTAWTKGQTLVASNAGERAANVASLIYGIINGGPIFTPISSLAAIETVMMSTLRDRYITFHSREKEILVPLIHILVFFIFVVYVLAIYVILKLNSTTYSTFSKKAAPVTPITSASSIPVGSMALQIPQLPHKDQPLTPEQVQSCPSCDKRKKFVAHKKLLTKKGEMYLPEDDLDAVTSLIDYMYRGRLPKLDAHFKVYDSMHLYFLAEKVCMSELMDRILDHLRAVARPIKTSHHPNSISSAYKNTNGGNKTRLYLVAEMACRLRSHFEQNTSEEIAGKHIHLFLECTDFTTDLYKFQAKYFK</sequence>
<gene>
    <name evidence="3" type="ORF">G7Y89_g7065</name>
</gene>
<dbReference type="Proteomes" id="UP000566819">
    <property type="component" value="Unassembled WGS sequence"/>
</dbReference>
<dbReference type="EMBL" id="JAAMPI010000480">
    <property type="protein sequence ID" value="KAF4631069.1"/>
    <property type="molecule type" value="Genomic_DNA"/>
</dbReference>
<evidence type="ECO:0000256" key="1">
    <source>
        <dbReference type="SAM" id="MobiDB-lite"/>
    </source>
</evidence>
<name>A0A8H4RJ81_9HELO</name>
<keyword evidence="2" id="KW-0472">Membrane</keyword>
<comment type="caution">
    <text evidence="3">The sequence shown here is derived from an EMBL/GenBank/DDBJ whole genome shotgun (WGS) entry which is preliminary data.</text>
</comment>
<feature type="region of interest" description="Disordered" evidence="1">
    <location>
        <begin position="1"/>
        <end position="35"/>
    </location>
</feature>
<evidence type="ECO:0000313" key="4">
    <source>
        <dbReference type="Proteomes" id="UP000566819"/>
    </source>
</evidence>
<feature type="compositionally biased region" description="Polar residues" evidence="1">
    <location>
        <begin position="86"/>
        <end position="102"/>
    </location>
</feature>
<evidence type="ECO:0000256" key="2">
    <source>
        <dbReference type="SAM" id="Phobius"/>
    </source>
</evidence>
<keyword evidence="4" id="KW-1185">Reference proteome</keyword>
<feature type="region of interest" description="Disordered" evidence="1">
    <location>
        <begin position="53"/>
        <end position="118"/>
    </location>
</feature>
<protein>
    <recommendedName>
        <fullName evidence="5">BTB domain-containing protein</fullName>
    </recommendedName>
</protein>
<dbReference type="Gene3D" id="3.30.710.10">
    <property type="entry name" value="Potassium Channel Kv1.1, Chain A"/>
    <property type="match status" value="1"/>
</dbReference>
<feature type="compositionally biased region" description="Low complexity" evidence="1">
    <location>
        <begin position="53"/>
        <end position="71"/>
    </location>
</feature>
<reference evidence="3 4" key="1">
    <citation type="submission" date="2020-03" db="EMBL/GenBank/DDBJ databases">
        <title>Draft Genome Sequence of Cudoniella acicularis.</title>
        <authorList>
            <person name="Buettner E."/>
            <person name="Kellner H."/>
        </authorList>
    </citation>
    <scope>NUCLEOTIDE SEQUENCE [LARGE SCALE GENOMIC DNA]</scope>
    <source>
        <strain evidence="3 4">DSM 108380</strain>
    </source>
</reference>
<feature type="transmembrane region" description="Helical" evidence="2">
    <location>
        <begin position="339"/>
        <end position="363"/>
    </location>
</feature>
<dbReference type="OrthoDB" id="3944128at2759"/>
<keyword evidence="2" id="KW-0812">Transmembrane</keyword>
<dbReference type="InterPro" id="IPR011333">
    <property type="entry name" value="SKP1/BTB/POZ_sf"/>
</dbReference>
<evidence type="ECO:0008006" key="5">
    <source>
        <dbReference type="Google" id="ProtNLM"/>
    </source>
</evidence>
<feature type="compositionally biased region" description="Pro residues" evidence="1">
    <location>
        <begin position="103"/>
        <end position="115"/>
    </location>
</feature>
<dbReference type="AlphaFoldDB" id="A0A8H4RJ81"/>
<evidence type="ECO:0000313" key="3">
    <source>
        <dbReference type="EMBL" id="KAF4631069.1"/>
    </source>
</evidence>
<accession>A0A8H4RJ81</accession>
<organism evidence="3 4">
    <name type="scientific">Cudoniella acicularis</name>
    <dbReference type="NCBI Taxonomy" id="354080"/>
    <lineage>
        <taxon>Eukaryota</taxon>
        <taxon>Fungi</taxon>
        <taxon>Dikarya</taxon>
        <taxon>Ascomycota</taxon>
        <taxon>Pezizomycotina</taxon>
        <taxon>Leotiomycetes</taxon>
        <taxon>Helotiales</taxon>
        <taxon>Tricladiaceae</taxon>
        <taxon>Cudoniella</taxon>
    </lineage>
</organism>